<evidence type="ECO:0000313" key="5">
    <source>
        <dbReference type="Proteomes" id="UP000051936"/>
    </source>
</evidence>
<proteinExistence type="predicted"/>
<accession>A0A0R3E1D6</accession>
<comment type="caution">
    <text evidence="4">The sequence shown here is derived from an EMBL/GenBank/DDBJ whole genome shotgun (WGS) entry which is preliminary data.</text>
</comment>
<dbReference type="STRING" id="989370.AOQ71_07300"/>
<dbReference type="InterPro" id="IPR019734">
    <property type="entry name" value="TPR_rpt"/>
</dbReference>
<dbReference type="SUPFAM" id="SSF48452">
    <property type="entry name" value="TPR-like"/>
    <property type="match status" value="2"/>
</dbReference>
<gene>
    <name evidence="4" type="ORF">AOQ71_07300</name>
</gene>
<evidence type="ECO:0000256" key="2">
    <source>
        <dbReference type="ARBA" id="ARBA00022803"/>
    </source>
</evidence>
<evidence type="ECO:0000313" key="4">
    <source>
        <dbReference type="EMBL" id="KRQ15936.1"/>
    </source>
</evidence>
<dbReference type="EMBL" id="LJYG01000032">
    <property type="protein sequence ID" value="KRQ15936.1"/>
    <property type="molecule type" value="Genomic_DNA"/>
</dbReference>
<protein>
    <recommendedName>
        <fullName evidence="3">CHAT domain-containing protein</fullName>
    </recommendedName>
</protein>
<dbReference type="SMART" id="SM00028">
    <property type="entry name" value="TPR"/>
    <property type="match status" value="3"/>
</dbReference>
<dbReference type="Gene3D" id="1.25.40.10">
    <property type="entry name" value="Tetratricopeptide repeat domain"/>
    <property type="match status" value="1"/>
</dbReference>
<dbReference type="Proteomes" id="UP000051936">
    <property type="component" value="Unassembled WGS sequence"/>
</dbReference>
<organism evidence="4 5">
    <name type="scientific">Bradyrhizobium manausense</name>
    <dbReference type="NCBI Taxonomy" id="989370"/>
    <lineage>
        <taxon>Bacteria</taxon>
        <taxon>Pseudomonadati</taxon>
        <taxon>Pseudomonadota</taxon>
        <taxon>Alphaproteobacteria</taxon>
        <taxon>Hyphomicrobiales</taxon>
        <taxon>Nitrobacteraceae</taxon>
        <taxon>Bradyrhizobium</taxon>
    </lineage>
</organism>
<keyword evidence="5" id="KW-1185">Reference proteome</keyword>
<dbReference type="Pfam" id="PF12770">
    <property type="entry name" value="CHAT"/>
    <property type="match status" value="1"/>
</dbReference>
<evidence type="ECO:0000256" key="1">
    <source>
        <dbReference type="ARBA" id="ARBA00022737"/>
    </source>
</evidence>
<dbReference type="InterPro" id="IPR050498">
    <property type="entry name" value="Ycf3"/>
</dbReference>
<dbReference type="AlphaFoldDB" id="A0A0R3E1D6"/>
<keyword evidence="1" id="KW-0677">Repeat</keyword>
<dbReference type="InterPro" id="IPR011990">
    <property type="entry name" value="TPR-like_helical_dom_sf"/>
</dbReference>
<dbReference type="PANTHER" id="PTHR44858">
    <property type="entry name" value="TETRATRICOPEPTIDE REPEAT PROTEIN 6"/>
    <property type="match status" value="1"/>
</dbReference>
<reference evidence="4 5" key="1">
    <citation type="submission" date="2015-09" db="EMBL/GenBank/DDBJ databases">
        <title>Draft Genome Sequence of Bradyrhizobium manausense Strain BR 3351T, a Novel Symbiotic Nitrogen-Fixing Alphaproteobacterium Isolated from Brazilian Amazon Rain Forest.</title>
        <authorList>
            <person name="De Araujo J.L."/>
            <person name="Zilli J.E."/>
        </authorList>
    </citation>
    <scope>NUCLEOTIDE SEQUENCE [LARGE SCALE GENOMIC DNA]</scope>
    <source>
        <strain evidence="4 5">BR3351</strain>
    </source>
</reference>
<feature type="domain" description="CHAT" evidence="3">
    <location>
        <begin position="770"/>
        <end position="1031"/>
    </location>
</feature>
<keyword evidence="2" id="KW-0802">TPR repeat</keyword>
<name>A0A0R3E1D6_9BRAD</name>
<evidence type="ECO:0000259" key="3">
    <source>
        <dbReference type="Pfam" id="PF12770"/>
    </source>
</evidence>
<dbReference type="PANTHER" id="PTHR44858:SF1">
    <property type="entry name" value="UDP-N-ACETYLGLUCOSAMINE--PEPTIDE N-ACETYLGLUCOSAMINYLTRANSFERASE SPINDLY-RELATED"/>
    <property type="match status" value="1"/>
</dbReference>
<sequence>MPATRQESRPMNTTIPSRGKAYWAVLGVILPDHLNDEVADKLIVLILSWIDLAWSTRAEIIARLQNMRSTEVAELEFRASAWRASFAKQAELRPKKIGRRVMNIADKYFNACHTTFQSGRYRESALFCEAILAIYGLPFFNAFQELNGSCAKALMSLGIRLAELGDFERAMSRLDFALSLLCAPRQSHRHDRESDPSSLLLNGPIDQSELNSRKAMVLTNRALCCEQFGEVGRAIADYKTALDLVPNSDPRFYRDRARILLSYSSVLRWRRDTSRAIASCEEALSLLQCLANSRELASDQALALRTLGINWEDLDPSRSIEYYSAALDLLNDQHDPHRDLDLECAQTLASRGLAWIKLSQLSNAQADFSGALNLLNEEPLRKRRDLDLGRAIVLTNRAGASQEPTQAIADLNVALALLGELPAENQPEVEHRRVRSLLNRGAMKATLGDSGDALADYISAEALLSDPSGIGGWRHLDPLRIELWVNISQMLGIVQDAQAWAVDRSIRMREMLELAPIGPGTVSMSLNFARFHALWLAHCVKTGNLNDVPQILSALQGRELAARILDELTANEEVGLLSPGVRAYQRARMELRGLATQIEEMVGGGGRGRIDLRLHGSARGMPAATIQERLDQLDAEYGSRYDKLAELRKVAAAEPGYTALLPLLLDAARLVEKGLGHGEALALLLDVEQGSSLHIEGALVLRADRVPQWCPLPGIHQIALRMEATSDELAVEEPTRAHGYSRARIKDSHGASVLTSSSFWSEMQEATTMQLWAPLTDALSGIERVVCVPQGRLHLLPFELGAPNHLRLTHYPGLVFLGYGRGLLGTASEVDRAPGGNRAGDQLCGRLGSDFSDSDLDDTWSDLIGIVGYSGPNDDLPFVTAEIEALTMLHGPRKVRLGDPYRAPENSVFTFLHLACHGRPSGSGPDERVILDLGLDRQVDAAQIMERPLRVRQVLIAACLGGRVREALDGEPSGLVGSYLYRGAREVAASVLALPDDWTMLTSILIHQAWLVSGSLGAAVAEAKRRLASGEWFDSTKSLFVAAAGPVLEAWERGQPLNPLPDLNENRTDRMMRALKDATSANPSVDAVEHARCTFPEGFAKEEANQIEVANFRLDGLHPAIANIIANPVPPQPILKIITIGLRAYGEVEWPVPH</sequence>
<dbReference type="InterPro" id="IPR024983">
    <property type="entry name" value="CHAT_dom"/>
</dbReference>